<evidence type="ECO:0000256" key="3">
    <source>
        <dbReference type="ARBA" id="ARBA00022833"/>
    </source>
</evidence>
<reference evidence="6" key="3">
    <citation type="submission" date="2025-09" db="UniProtKB">
        <authorList>
            <consortium name="Ensembl"/>
        </authorList>
    </citation>
    <scope>IDENTIFICATION</scope>
</reference>
<keyword evidence="7" id="KW-1185">Reference proteome</keyword>
<dbReference type="GO" id="GO:0005085">
    <property type="term" value="F:guanyl-nucleotide exchange factor activity"/>
    <property type="evidence" value="ECO:0007669"/>
    <property type="project" value="InterPro"/>
</dbReference>
<dbReference type="InterPro" id="IPR002653">
    <property type="entry name" value="Znf_A20"/>
</dbReference>
<keyword evidence="1" id="KW-0479">Metal-binding</keyword>
<evidence type="ECO:0000313" key="7">
    <source>
        <dbReference type="Proteomes" id="UP000314983"/>
    </source>
</evidence>
<sequence>MSQRSERRGIHVDQSELLCKKGCGYYGNAAWQGLCSKCWREEYQRARQRQIQEDWALYITRFCTPSRLMAGEDGYYFTNLCCAVAFIEKLDAQSLNLSPEDFERHMCGQVSPRGPGEAAPWPHAGPALSQLRRNLELLSSLETRQQQVMDGAHSLQAELSSWQESVGREVQEILEKYPLEIKPHASAIDADNADSDLLPPPLQPQVFAG</sequence>
<dbReference type="PANTHER" id="PTHR23101">
    <property type="entry name" value="RAB GDP/GTP EXCHANGE FACTOR"/>
    <property type="match status" value="1"/>
</dbReference>
<dbReference type="Pfam" id="PF02204">
    <property type="entry name" value="VPS9"/>
    <property type="match status" value="1"/>
</dbReference>
<dbReference type="InterPro" id="IPR045046">
    <property type="entry name" value="Vps9-like"/>
</dbReference>
<dbReference type="PANTHER" id="PTHR23101:SF126">
    <property type="entry name" value="RAB5 GDP_GTP EXCHANGE FACTOR"/>
    <property type="match status" value="1"/>
</dbReference>
<dbReference type="SMART" id="SM00259">
    <property type="entry name" value="ZnF_A20"/>
    <property type="match status" value="1"/>
</dbReference>
<dbReference type="Ensembl" id="ENSEEET00000064678.1">
    <property type="protein sequence ID" value="ENSEEEP00000057812.1"/>
    <property type="gene ID" value="ENSEEEG00000021217.2"/>
</dbReference>
<evidence type="ECO:0000256" key="1">
    <source>
        <dbReference type="ARBA" id="ARBA00022723"/>
    </source>
</evidence>
<evidence type="ECO:0000313" key="6">
    <source>
        <dbReference type="Ensembl" id="ENSEEEP00000057812.1"/>
    </source>
</evidence>
<reference evidence="6 7" key="1">
    <citation type="submission" date="2020-05" db="EMBL/GenBank/DDBJ databases">
        <title>Electrophorus electricus (electric eel) genome, fEleEle1, primary haplotype.</title>
        <authorList>
            <person name="Myers G."/>
            <person name="Meyer A."/>
            <person name="Fedrigo O."/>
            <person name="Formenti G."/>
            <person name="Rhie A."/>
            <person name="Tracey A."/>
            <person name="Sims Y."/>
            <person name="Jarvis E.D."/>
        </authorList>
    </citation>
    <scope>NUCLEOTIDE SEQUENCE [LARGE SCALE GENOMIC DNA]</scope>
</reference>
<dbReference type="AlphaFoldDB" id="A0AAY5EN39"/>
<dbReference type="GO" id="GO:0005829">
    <property type="term" value="C:cytosol"/>
    <property type="evidence" value="ECO:0007669"/>
    <property type="project" value="TreeGrafter"/>
</dbReference>
<name>A0AAY5EN39_ELEEL</name>
<evidence type="ECO:0000259" key="5">
    <source>
        <dbReference type="PROSITE" id="PS51036"/>
    </source>
</evidence>
<dbReference type="GO" id="GO:0008270">
    <property type="term" value="F:zinc ion binding"/>
    <property type="evidence" value="ECO:0007669"/>
    <property type="project" value="UniProtKB-KW"/>
</dbReference>
<evidence type="ECO:0000256" key="2">
    <source>
        <dbReference type="ARBA" id="ARBA00022771"/>
    </source>
</evidence>
<dbReference type="PROSITE" id="PS51036">
    <property type="entry name" value="ZF_A20"/>
    <property type="match status" value="1"/>
</dbReference>
<dbReference type="SUPFAM" id="SSF57716">
    <property type="entry name" value="Glucocorticoid receptor-like (DNA-binding domain)"/>
    <property type="match status" value="1"/>
</dbReference>
<keyword evidence="3" id="KW-0862">Zinc</keyword>
<dbReference type="Proteomes" id="UP000314983">
    <property type="component" value="Chromosome 17"/>
</dbReference>
<organism evidence="6 7">
    <name type="scientific">Electrophorus electricus</name>
    <name type="common">Electric eel</name>
    <name type="synonym">Gymnotus electricus</name>
    <dbReference type="NCBI Taxonomy" id="8005"/>
    <lineage>
        <taxon>Eukaryota</taxon>
        <taxon>Metazoa</taxon>
        <taxon>Chordata</taxon>
        <taxon>Craniata</taxon>
        <taxon>Vertebrata</taxon>
        <taxon>Euteleostomi</taxon>
        <taxon>Actinopterygii</taxon>
        <taxon>Neopterygii</taxon>
        <taxon>Teleostei</taxon>
        <taxon>Ostariophysi</taxon>
        <taxon>Gymnotiformes</taxon>
        <taxon>Gymnotoidei</taxon>
        <taxon>Gymnotidae</taxon>
        <taxon>Electrophorus</taxon>
    </lineage>
</organism>
<keyword evidence="2" id="KW-0863">Zinc-finger</keyword>
<feature type="region of interest" description="Disordered" evidence="4">
    <location>
        <begin position="190"/>
        <end position="209"/>
    </location>
</feature>
<dbReference type="InterPro" id="IPR037191">
    <property type="entry name" value="VPS9_dom_sf"/>
</dbReference>
<gene>
    <name evidence="6" type="primary">rabgef1</name>
</gene>
<dbReference type="GO" id="GO:0031267">
    <property type="term" value="F:small GTPase binding"/>
    <property type="evidence" value="ECO:0007669"/>
    <property type="project" value="TreeGrafter"/>
</dbReference>
<dbReference type="Gene3D" id="1.20.5.4770">
    <property type="match status" value="1"/>
</dbReference>
<evidence type="ECO:0000256" key="4">
    <source>
        <dbReference type="SAM" id="MobiDB-lite"/>
    </source>
</evidence>
<dbReference type="Pfam" id="PF01754">
    <property type="entry name" value="zf-A20"/>
    <property type="match status" value="1"/>
</dbReference>
<protein>
    <recommendedName>
        <fullName evidence="5">A20-type domain-containing protein</fullName>
    </recommendedName>
</protein>
<reference evidence="6" key="2">
    <citation type="submission" date="2025-08" db="UniProtKB">
        <authorList>
            <consortium name="Ensembl"/>
        </authorList>
    </citation>
    <scope>IDENTIFICATION</scope>
</reference>
<dbReference type="SUPFAM" id="SSF109993">
    <property type="entry name" value="VPS9 domain"/>
    <property type="match status" value="1"/>
</dbReference>
<dbReference type="GO" id="GO:0030139">
    <property type="term" value="C:endocytic vesicle"/>
    <property type="evidence" value="ECO:0007669"/>
    <property type="project" value="TreeGrafter"/>
</dbReference>
<accession>A0AAY5EN39</accession>
<dbReference type="GeneTree" id="ENSGT00940000154540"/>
<proteinExistence type="predicted"/>
<dbReference type="GO" id="GO:0003677">
    <property type="term" value="F:DNA binding"/>
    <property type="evidence" value="ECO:0007669"/>
    <property type="project" value="InterPro"/>
</dbReference>
<dbReference type="InterPro" id="IPR003123">
    <property type="entry name" value="VPS9"/>
</dbReference>
<feature type="domain" description="A20-type" evidence="5">
    <location>
        <begin position="13"/>
        <end position="47"/>
    </location>
</feature>
<dbReference type="GO" id="GO:0016192">
    <property type="term" value="P:vesicle-mediated transport"/>
    <property type="evidence" value="ECO:0007669"/>
    <property type="project" value="InterPro"/>
</dbReference>